<comment type="caution">
    <text evidence="1">The sequence shown here is derived from an EMBL/GenBank/DDBJ whole genome shotgun (WGS) entry which is preliminary data.</text>
</comment>
<dbReference type="Proteomes" id="UP000706926">
    <property type="component" value="Unassembled WGS sequence"/>
</dbReference>
<dbReference type="RefSeq" id="WP_198015071.1">
    <property type="nucleotide sequence ID" value="NZ_DMBX01000007.1"/>
</dbReference>
<dbReference type="GeneID" id="95408055"/>
<gene>
    <name evidence="1" type="ORF">J2Z18_002107</name>
</gene>
<accession>A0ABS4F9S0</accession>
<protein>
    <submittedName>
        <fullName evidence="1">Uncharacterized protein</fullName>
    </submittedName>
</protein>
<proteinExistence type="predicted"/>
<keyword evidence="2" id="KW-1185">Reference proteome</keyword>
<evidence type="ECO:0000313" key="2">
    <source>
        <dbReference type="Proteomes" id="UP000706926"/>
    </source>
</evidence>
<reference evidence="1 2" key="1">
    <citation type="submission" date="2021-03" db="EMBL/GenBank/DDBJ databases">
        <title>Genomic Encyclopedia of Type Strains, Phase IV (KMG-IV): sequencing the most valuable type-strain genomes for metagenomic binning, comparative biology and taxonomic classification.</title>
        <authorList>
            <person name="Goeker M."/>
        </authorList>
    </citation>
    <scope>NUCLEOTIDE SEQUENCE [LARGE SCALE GENOMIC DNA]</scope>
    <source>
        <strain evidence="1 2">DSM 15596</strain>
    </source>
</reference>
<organism evidence="1 2">
    <name type="scientific">Paenibacillus lactis</name>
    <dbReference type="NCBI Taxonomy" id="228574"/>
    <lineage>
        <taxon>Bacteria</taxon>
        <taxon>Bacillati</taxon>
        <taxon>Bacillota</taxon>
        <taxon>Bacilli</taxon>
        <taxon>Bacillales</taxon>
        <taxon>Paenibacillaceae</taxon>
        <taxon>Paenibacillus</taxon>
    </lineage>
</organism>
<name>A0ABS4F9S0_9BACL</name>
<sequence>MTEEIAEQLKKNREYMGQLLERNIIGSILYNMYRLVDTVATESIEEIERLQAVNNHLNGIVLSCTADNERFRRSLADGMRQPAPVSNQAKFIDLELALLRMWSDAGIKEIYKYKNRIKIYKREGLGRFELFYDLSQAMFTDVEDTANGDDLYAEEYKVSVDMLIKNRISSDPTVEDGGESDAG</sequence>
<evidence type="ECO:0000313" key="1">
    <source>
        <dbReference type="EMBL" id="MBP1893005.1"/>
    </source>
</evidence>
<dbReference type="EMBL" id="JAGGKI010000004">
    <property type="protein sequence ID" value="MBP1893005.1"/>
    <property type="molecule type" value="Genomic_DNA"/>
</dbReference>